<reference evidence="3 4" key="1">
    <citation type="submission" date="2024-01" db="EMBL/GenBank/DDBJ databases">
        <title>The complete chloroplast genome sequence of Lithospermum erythrorhizon: insights into the phylogenetic relationship among Boraginaceae species and the maternal lineages of purple gromwells.</title>
        <authorList>
            <person name="Okada T."/>
            <person name="Watanabe K."/>
        </authorList>
    </citation>
    <scope>NUCLEOTIDE SEQUENCE [LARGE SCALE GENOMIC DNA]</scope>
</reference>
<proteinExistence type="predicted"/>
<dbReference type="AlphaFoldDB" id="A0AAV3PWK2"/>
<feature type="domain" description="DUF7032" evidence="2">
    <location>
        <begin position="7"/>
        <end position="113"/>
    </location>
</feature>
<dbReference type="InterPro" id="IPR054296">
    <property type="entry name" value="DUF7032"/>
</dbReference>
<name>A0AAV3PWK2_LITER</name>
<dbReference type="PANTHER" id="PTHR46043:SF13">
    <property type="entry name" value="ARM REPEAT SUPERFAMILY PROTEIN"/>
    <property type="match status" value="1"/>
</dbReference>
<dbReference type="SUPFAM" id="SSF48371">
    <property type="entry name" value="ARM repeat"/>
    <property type="match status" value="1"/>
</dbReference>
<keyword evidence="4" id="KW-1185">Reference proteome</keyword>
<evidence type="ECO:0000313" key="4">
    <source>
        <dbReference type="Proteomes" id="UP001454036"/>
    </source>
</evidence>
<evidence type="ECO:0000259" key="2">
    <source>
        <dbReference type="Pfam" id="PF23005"/>
    </source>
</evidence>
<evidence type="ECO:0000313" key="3">
    <source>
        <dbReference type="EMBL" id="GAA0155625.1"/>
    </source>
</evidence>
<comment type="caution">
    <text evidence="3">The sequence shown here is derived from an EMBL/GenBank/DDBJ whole genome shotgun (WGS) entry which is preliminary data.</text>
</comment>
<sequence>MNEPSQEELIQSLLISIDQTQCFKTKWSLIKTKLTTLQTHLLNQTFDSNHNQLCVDFLTSLKSTLTSTLSLSSLCNTPTPPHGKLKTQNDIVSISSKLDSLLHDIVVLNKSGVLEENDPISTPSSSNSTRAEVRNLVTRLQIGTTLSKSEVLDSLLGLLNEDDKNVVIAVGLGLVPVLVRLLDSNYSLEIKEKTVTCIARVAGIDSCRTALFDEGLGLLNNLVRVLECGSVFAKEKCCLALLGLSISKENARAIGCRGGIYSLLEICQDGTPGSQAMAAGVLRNLANFRDIKENFIEENAVEILLSLANSGTSLAQENAIGCLCNLVLDDDVDDSVKLSICRNGGIVSLKNFWDSAPSVQSLEVPVTMLGALATCPLISDTLVSNGFLNRVVGVLGCGVLGVRIAAAKAVYDLGYNNKTRKELGEIGCISPLVRMLEGKAIEEKQAAAKALSNLLVYAPNGRVFRKEEKGIVSAVQLLDPLVVNLDKMYPIKILEQLVHSKKCRKQIASTGASVHLKKLVDMDVEGAKKLLDNVGRGKLWGVISRH</sequence>
<keyword evidence="1" id="KW-0677">Repeat</keyword>
<dbReference type="Pfam" id="PF23005">
    <property type="entry name" value="DUF7032"/>
    <property type="match status" value="1"/>
</dbReference>
<dbReference type="InterPro" id="IPR016024">
    <property type="entry name" value="ARM-type_fold"/>
</dbReference>
<accession>A0AAV3PWK2</accession>
<dbReference type="SMART" id="SM00185">
    <property type="entry name" value="ARM"/>
    <property type="match status" value="4"/>
</dbReference>
<dbReference type="Gene3D" id="1.25.10.10">
    <property type="entry name" value="Leucine-rich Repeat Variant"/>
    <property type="match status" value="2"/>
</dbReference>
<dbReference type="EMBL" id="BAABME010002668">
    <property type="protein sequence ID" value="GAA0155625.1"/>
    <property type="molecule type" value="Genomic_DNA"/>
</dbReference>
<dbReference type="Proteomes" id="UP001454036">
    <property type="component" value="Unassembled WGS sequence"/>
</dbReference>
<organism evidence="3 4">
    <name type="scientific">Lithospermum erythrorhizon</name>
    <name type="common">Purple gromwell</name>
    <name type="synonym">Lithospermum officinale var. erythrorhizon</name>
    <dbReference type="NCBI Taxonomy" id="34254"/>
    <lineage>
        <taxon>Eukaryota</taxon>
        <taxon>Viridiplantae</taxon>
        <taxon>Streptophyta</taxon>
        <taxon>Embryophyta</taxon>
        <taxon>Tracheophyta</taxon>
        <taxon>Spermatophyta</taxon>
        <taxon>Magnoliopsida</taxon>
        <taxon>eudicotyledons</taxon>
        <taxon>Gunneridae</taxon>
        <taxon>Pentapetalae</taxon>
        <taxon>asterids</taxon>
        <taxon>lamiids</taxon>
        <taxon>Boraginales</taxon>
        <taxon>Boraginaceae</taxon>
        <taxon>Boraginoideae</taxon>
        <taxon>Lithospermeae</taxon>
        <taxon>Lithospermum</taxon>
    </lineage>
</organism>
<evidence type="ECO:0000256" key="1">
    <source>
        <dbReference type="ARBA" id="ARBA00022737"/>
    </source>
</evidence>
<dbReference type="InterPro" id="IPR011989">
    <property type="entry name" value="ARM-like"/>
</dbReference>
<protein>
    <recommendedName>
        <fullName evidence="2">DUF7032 domain-containing protein</fullName>
    </recommendedName>
</protein>
<dbReference type="InterPro" id="IPR000225">
    <property type="entry name" value="Armadillo"/>
</dbReference>
<gene>
    <name evidence="3" type="ORF">LIER_13314</name>
</gene>
<dbReference type="PANTHER" id="PTHR46043">
    <property type="entry name" value="ARM REPEAT SUPERFAMILY PROTEIN"/>
    <property type="match status" value="1"/>
</dbReference>